<accession>A0A7R8Z7S9</accession>
<evidence type="ECO:0000256" key="2">
    <source>
        <dbReference type="ARBA" id="ARBA00005382"/>
    </source>
</evidence>
<dbReference type="EC" id="3.2.1.45" evidence="3 6"/>
<dbReference type="Gene3D" id="3.20.20.80">
    <property type="entry name" value="Glycosidases"/>
    <property type="match status" value="2"/>
</dbReference>
<evidence type="ECO:0000256" key="5">
    <source>
        <dbReference type="ARBA" id="ARBA00022801"/>
    </source>
</evidence>
<evidence type="ECO:0000259" key="8">
    <source>
        <dbReference type="Pfam" id="PF17189"/>
    </source>
</evidence>
<protein>
    <recommendedName>
        <fullName evidence="3 6">Glucosylceramidase</fullName>
        <ecNumber evidence="3 6">3.2.1.45</ecNumber>
    </recommendedName>
</protein>
<dbReference type="InterPro" id="IPR001139">
    <property type="entry name" value="Glyco_hydro_30"/>
</dbReference>
<keyword evidence="6" id="KW-0443">Lipid metabolism</keyword>
<dbReference type="PANTHER" id="PTHR11069">
    <property type="entry name" value="GLUCOSYLCERAMIDASE"/>
    <property type="match status" value="1"/>
</dbReference>
<keyword evidence="6" id="KW-0746">Sphingolipid metabolism</keyword>
<dbReference type="InterPro" id="IPR017853">
    <property type="entry name" value="GH"/>
</dbReference>
<dbReference type="InterPro" id="IPR033453">
    <property type="entry name" value="Glyco_hydro_30_TIM-barrel"/>
</dbReference>
<name>A0A7R8Z7S9_TIMDO</name>
<dbReference type="Pfam" id="PF17189">
    <property type="entry name" value="Glyco_hydro_30C"/>
    <property type="match status" value="1"/>
</dbReference>
<organism evidence="9">
    <name type="scientific">Timema douglasi</name>
    <name type="common">Walking stick</name>
    <dbReference type="NCBI Taxonomy" id="61478"/>
    <lineage>
        <taxon>Eukaryota</taxon>
        <taxon>Metazoa</taxon>
        <taxon>Ecdysozoa</taxon>
        <taxon>Arthropoda</taxon>
        <taxon>Hexapoda</taxon>
        <taxon>Insecta</taxon>
        <taxon>Pterygota</taxon>
        <taxon>Neoptera</taxon>
        <taxon>Polyneoptera</taxon>
        <taxon>Phasmatodea</taxon>
        <taxon>Timematodea</taxon>
        <taxon>Timematoidea</taxon>
        <taxon>Timematidae</taxon>
        <taxon>Timema</taxon>
    </lineage>
</organism>
<keyword evidence="5 6" id="KW-0378">Hydrolase</keyword>
<comment type="similarity">
    <text evidence="2 6">Belongs to the glycosyl hydrolase 30 family.</text>
</comment>
<dbReference type="SUPFAM" id="SSF51011">
    <property type="entry name" value="Glycosyl hydrolase domain"/>
    <property type="match status" value="1"/>
</dbReference>
<evidence type="ECO:0000256" key="6">
    <source>
        <dbReference type="RuleBase" id="RU361188"/>
    </source>
</evidence>
<dbReference type="AlphaFoldDB" id="A0A7R8Z7S9"/>
<feature type="domain" description="Glycosyl hydrolase family 30 TIM-barrel" evidence="7">
    <location>
        <begin position="438"/>
        <end position="502"/>
    </location>
</feature>
<evidence type="ECO:0000313" key="9">
    <source>
        <dbReference type="EMBL" id="CAD7196877.1"/>
    </source>
</evidence>
<dbReference type="PANTHER" id="PTHR11069:SF23">
    <property type="entry name" value="LYSOSOMAL ACID GLUCOSYLCERAMIDASE"/>
    <property type="match status" value="1"/>
</dbReference>
<evidence type="ECO:0000259" key="7">
    <source>
        <dbReference type="Pfam" id="PF02055"/>
    </source>
</evidence>
<dbReference type="PRINTS" id="PR00843">
    <property type="entry name" value="GLHYDRLASE30"/>
</dbReference>
<reference evidence="9" key="1">
    <citation type="submission" date="2020-11" db="EMBL/GenBank/DDBJ databases">
        <authorList>
            <person name="Tran Van P."/>
        </authorList>
    </citation>
    <scope>NUCLEOTIDE SEQUENCE</scope>
</reference>
<dbReference type="GO" id="GO:0006680">
    <property type="term" value="P:glucosylceramide catabolic process"/>
    <property type="evidence" value="ECO:0007669"/>
    <property type="project" value="TreeGrafter"/>
</dbReference>
<keyword evidence="4" id="KW-0732">Signal</keyword>
<dbReference type="GO" id="GO:0004348">
    <property type="term" value="F:glucosylceramidase activity"/>
    <property type="evidence" value="ECO:0007669"/>
    <property type="project" value="UniProtKB-EC"/>
</dbReference>
<sequence length="570" mass="64062">MPARQCVGRDYGASSIVCVCNATYCDSLEPIDEERISGGNYLNYVSSKAGLRLEPNTGTLSGEVDDATAVVFTIDRNTTFQEILGFGGSLTDSTAFNIRNLSEDVSNNLLKTYFGEGGAQYLYLRVPMGASDFSLHFYSYDDVKNDVALEHFDLIDIDYNYKIPIIKQASELRGEAINLFTTPWTSPAWMKDSNDYMSGSLLKTYYQPWANYFIKYFDAYARKNVSFWGLAPQNEPTVNRNNIPVMGWSAAQERDWVANYLGPTLEQAGYGGLKIMALDDNRNNLPDWVDVVLSDESAAQYVSGIAVHWYRDTRTSDSVLEQTHEMHPDKFLFYTEACNQIPELATQYWNKRMRCILTSSSSIQRRAIYHAIFRFANPSIWYIHKVQQGARVVRVKTSDFGDWEIGEKYATSMMQTGASDRACVFKPGQSSLQALGNIIAFNNWVSGWTDWNLAVNEDGGPATFGNKPDIFGYNAAIIVNSTGDEFYKQPPYYFQAHYSMFVPPGSVHIQLTNPNDGGLLHVAFLTPEDTVVVILFNNQDLAVPVVVRDPDLGYISLTVAERSINTVIYK</sequence>
<evidence type="ECO:0000256" key="4">
    <source>
        <dbReference type="ARBA" id="ARBA00022729"/>
    </source>
</evidence>
<comment type="catalytic activity">
    <reaction evidence="1">
        <text>a beta-D-glucosyl-(1&lt;-&gt;1')-N-acylsphing-4-enine + H2O = an N-acylsphing-4-enine + D-glucose</text>
        <dbReference type="Rhea" id="RHEA:13269"/>
        <dbReference type="ChEBI" id="CHEBI:4167"/>
        <dbReference type="ChEBI" id="CHEBI:15377"/>
        <dbReference type="ChEBI" id="CHEBI:22801"/>
        <dbReference type="ChEBI" id="CHEBI:52639"/>
        <dbReference type="EC" id="3.2.1.45"/>
    </reaction>
    <physiologicalReaction direction="left-to-right" evidence="1">
        <dbReference type="Rhea" id="RHEA:13270"/>
    </physiologicalReaction>
</comment>
<gene>
    <name evidence="9" type="ORF">TDIB3V08_LOCUS3203</name>
</gene>
<dbReference type="InterPro" id="IPR033452">
    <property type="entry name" value="GH30_C"/>
</dbReference>
<dbReference type="GO" id="GO:0016020">
    <property type="term" value="C:membrane"/>
    <property type="evidence" value="ECO:0007669"/>
    <property type="project" value="GOC"/>
</dbReference>
<dbReference type="Pfam" id="PF02055">
    <property type="entry name" value="Glyco_hydro_30"/>
    <property type="match status" value="2"/>
</dbReference>
<evidence type="ECO:0000256" key="1">
    <source>
        <dbReference type="ARBA" id="ARBA00001013"/>
    </source>
</evidence>
<feature type="domain" description="Glycosyl hydrolase family 30 TIM-barrel" evidence="7">
    <location>
        <begin position="83"/>
        <end position="340"/>
    </location>
</feature>
<keyword evidence="6" id="KW-0326">Glycosidase</keyword>
<dbReference type="SUPFAM" id="SSF51445">
    <property type="entry name" value="(Trans)glycosidases"/>
    <property type="match status" value="1"/>
</dbReference>
<dbReference type="EMBL" id="OA565366">
    <property type="protein sequence ID" value="CAD7196877.1"/>
    <property type="molecule type" value="Genomic_DNA"/>
</dbReference>
<proteinExistence type="inferred from homology"/>
<evidence type="ECO:0000256" key="3">
    <source>
        <dbReference type="ARBA" id="ARBA00012658"/>
    </source>
</evidence>
<feature type="domain" description="Glycosyl hydrolase family 30 beta sandwich" evidence="8">
    <location>
        <begin position="505"/>
        <end position="567"/>
    </location>
</feature>